<dbReference type="RefSeq" id="WP_022515494.1">
    <property type="nucleotide sequence ID" value="NZ_JACOQH010000001.1"/>
</dbReference>
<evidence type="ECO:0000313" key="2">
    <source>
        <dbReference type="Proteomes" id="UP000621540"/>
    </source>
</evidence>
<keyword evidence="2" id="KW-1185">Reference proteome</keyword>
<dbReference type="Proteomes" id="UP000621540">
    <property type="component" value="Unassembled WGS sequence"/>
</dbReference>
<evidence type="ECO:0000313" key="1">
    <source>
        <dbReference type="EMBL" id="MBC5752717.1"/>
    </source>
</evidence>
<proteinExistence type="predicted"/>
<gene>
    <name evidence="1" type="ORF">H8Z76_01540</name>
</gene>
<dbReference type="EMBL" id="JACOQH010000001">
    <property type="protein sequence ID" value="MBC5752717.1"/>
    <property type="molecule type" value="Genomic_DNA"/>
</dbReference>
<name>A0ABR7I6Z6_9FIRM</name>
<evidence type="ECO:0008006" key="3">
    <source>
        <dbReference type="Google" id="ProtNLM"/>
    </source>
</evidence>
<sequence length="49" mass="5660">MKKTEISKALEVLNRIKNQNLEVCFDDMTADRTIDLAIEALVMQYDKAE</sequence>
<organism evidence="1 2">
    <name type="scientific">Roseburia yibonii</name>
    <dbReference type="NCBI Taxonomy" id="2763063"/>
    <lineage>
        <taxon>Bacteria</taxon>
        <taxon>Bacillati</taxon>
        <taxon>Bacillota</taxon>
        <taxon>Clostridia</taxon>
        <taxon>Lachnospirales</taxon>
        <taxon>Lachnospiraceae</taxon>
        <taxon>Roseburia</taxon>
    </lineage>
</organism>
<comment type="caution">
    <text evidence="1">The sequence shown here is derived from an EMBL/GenBank/DDBJ whole genome shotgun (WGS) entry which is preliminary data.</text>
</comment>
<accession>A0ABR7I6Z6</accession>
<protein>
    <recommendedName>
        <fullName evidence="3">Phage protein</fullName>
    </recommendedName>
</protein>
<reference evidence="1 2" key="1">
    <citation type="submission" date="2020-08" db="EMBL/GenBank/DDBJ databases">
        <title>Genome public.</title>
        <authorList>
            <person name="Liu C."/>
            <person name="Sun Q."/>
        </authorList>
    </citation>
    <scope>NUCLEOTIDE SEQUENCE [LARGE SCALE GENOMIC DNA]</scope>
    <source>
        <strain evidence="1 2">BX0805</strain>
    </source>
</reference>